<keyword evidence="11" id="KW-1185">Reference proteome</keyword>
<keyword evidence="3" id="KW-0677">Repeat</keyword>
<dbReference type="AlphaFoldDB" id="E1ZC74"/>
<proteinExistence type="predicted"/>
<keyword evidence="2" id="KW-0479">Metal-binding</keyword>
<dbReference type="GO" id="GO:0006364">
    <property type="term" value="P:rRNA processing"/>
    <property type="evidence" value="ECO:0007669"/>
    <property type="project" value="TreeGrafter"/>
</dbReference>
<feature type="compositionally biased region" description="Low complexity" evidence="8">
    <location>
        <begin position="803"/>
        <end position="838"/>
    </location>
</feature>
<dbReference type="PANTHER" id="PTHR13100">
    <property type="entry name" value="CELL GROWTH-REGULATING NUCLEOLAR PROTEIN LYAR"/>
    <property type="match status" value="1"/>
</dbReference>
<evidence type="ECO:0000259" key="9">
    <source>
        <dbReference type="PROSITE" id="PS00028"/>
    </source>
</evidence>
<dbReference type="Pfam" id="PF08790">
    <property type="entry name" value="zf-LYAR"/>
    <property type="match status" value="1"/>
</dbReference>
<feature type="domain" description="C2H2-type" evidence="9">
    <location>
        <begin position="775"/>
        <end position="797"/>
    </location>
</feature>
<dbReference type="PROSITE" id="PS51804">
    <property type="entry name" value="ZF_C2HC_LYAR"/>
    <property type="match status" value="2"/>
</dbReference>
<protein>
    <recommendedName>
        <fullName evidence="9">C2H2-type domain-containing protein</fullName>
    </recommendedName>
</protein>
<feature type="region of interest" description="Disordered" evidence="8">
    <location>
        <begin position="212"/>
        <end position="257"/>
    </location>
</feature>
<feature type="compositionally biased region" description="Basic residues" evidence="8">
    <location>
        <begin position="854"/>
        <end position="864"/>
    </location>
</feature>
<feature type="compositionally biased region" description="Gly residues" evidence="8">
    <location>
        <begin position="653"/>
        <end position="670"/>
    </location>
</feature>
<gene>
    <name evidence="10" type="ORF">CHLNCDRAFT_51536</name>
</gene>
<feature type="region of interest" description="Disordered" evidence="8">
    <location>
        <begin position="26"/>
        <end position="83"/>
    </location>
</feature>
<dbReference type="Pfam" id="PF12874">
    <property type="entry name" value="zf-met"/>
    <property type="match status" value="1"/>
</dbReference>
<dbReference type="PANTHER" id="PTHR13100:SF10">
    <property type="entry name" value="CELL GROWTH-REGULATING NUCLEOLAR PROTEIN"/>
    <property type="match status" value="1"/>
</dbReference>
<dbReference type="GeneID" id="17356083"/>
<comment type="subcellular location">
    <subcellularLocation>
        <location evidence="1">Nucleus</location>
    </subcellularLocation>
</comment>
<accession>E1ZC74</accession>
<dbReference type="EMBL" id="GL433841">
    <property type="protein sequence ID" value="EFN56561.1"/>
    <property type="molecule type" value="Genomic_DNA"/>
</dbReference>
<keyword evidence="5" id="KW-0862">Zinc</keyword>
<dbReference type="InterPro" id="IPR039999">
    <property type="entry name" value="LYAR"/>
</dbReference>
<dbReference type="RefSeq" id="XP_005848663.1">
    <property type="nucleotide sequence ID" value="XM_005848601.1"/>
</dbReference>
<sequence>MPHATASPLTSSRAILSCALHVPRHPARQAQRQALAARTSARSLSPALAGRRRPAPSPAPAAGGGAEQADLHPQQQQQQQQDPLDWSNLQVTVEFVFTVQGCCTLRVHGRLPDPHEAGTAAVVAAALVNLHKRQRVLDVAVASARAQLPGALDAAMLKRFDELAAQGRQGAAMELLSFGQLRALCSRFAPELCAEVEEEILQQAALLKAQNMRPAPADKQQSSGAGRGTAEASSSGTASSSPGGGDAGTGSTARFKVRPGFDLPTEMVRLPRWQGWMRRLRDAVVAWQLEQHRAQKQAADAAAAAGSGSSNGSSGSSSDSVAASQHAAAAAAAAAAAPPPAPAAAAAEKAKEKAGLVTVTGAPSGSLLASFSTACTTPDGQPMRQEVRIAVAPPIGPQLLSKIREEPGWLSKLAVLYPGLMAAAATPERQLQKALEATAWHHIRLDPSCSFACTLHPGPEEAGSAEAAAGAAPSGAPQGGASDAAGFEFGGCSNELRALIYALAWLLDVQQEGDGEFSGEWVPKDGRIRLRWRGGGAGGGWSRPWSAPQQRGGLAASYGLRVWPPAPDGSTQLPAEAADDPRLEQEARTTELSQRQLDALLDCLDAFSHQHPGFVQLLLPEPLSAPPPRWRQRLAGLFRGKPAAGGSEEDDGASGGGGGAEQAEAGGGGAQPAAPEPWFYCDDCGDTIKKPKIAQHCNQCSASGFTCIDCSASFDRRSVQGHTQCVTEHEKYALGATKPGGYAAEGFAANGAAKPSQDGQAEGLEFLSSRPPWKCSICNVTCTSQDALMGHASGAKHKRRAKAALAAKDGGQQQEQAQPPAAADAATATAAASKEQPAVEAVAGELHANGSEGKKKRKRNKKGKAKEGSAAGEEAAQPAAEAAAANGSSKKEKKKSKKQKSEAAEPAAPAAAATEQIAPEGGKKKKNKKKRKAEAAEQEAPVKDQPAADGGTKKKKSKKQKAEAAEPAAPAAAAVAIEQPAADAGKKKKKSKQQKTEVEAVQEQPAESSKKDKRKRKKQKQEGKAAA</sequence>
<dbReference type="SUPFAM" id="SSF57667">
    <property type="entry name" value="beta-beta-alpha zinc fingers"/>
    <property type="match status" value="3"/>
</dbReference>
<reference evidence="10 11" key="1">
    <citation type="journal article" date="2010" name="Plant Cell">
        <title>The Chlorella variabilis NC64A genome reveals adaptation to photosymbiosis, coevolution with viruses, and cryptic sex.</title>
        <authorList>
            <person name="Blanc G."/>
            <person name="Duncan G."/>
            <person name="Agarkova I."/>
            <person name="Borodovsky M."/>
            <person name="Gurnon J."/>
            <person name="Kuo A."/>
            <person name="Lindquist E."/>
            <person name="Lucas S."/>
            <person name="Pangilinan J."/>
            <person name="Polle J."/>
            <person name="Salamov A."/>
            <person name="Terry A."/>
            <person name="Yamada T."/>
            <person name="Dunigan D.D."/>
            <person name="Grigoriev I.V."/>
            <person name="Claverie J.M."/>
            <person name="Van Etten J.L."/>
        </authorList>
    </citation>
    <scope>NUCLEOTIDE SEQUENCE [LARGE SCALE GENOMIC DNA]</scope>
    <source>
        <strain evidence="10 11">NC64A</strain>
    </source>
</reference>
<feature type="compositionally biased region" description="Low complexity" evidence="8">
    <location>
        <begin position="222"/>
        <end position="241"/>
    </location>
</feature>
<dbReference type="Gene3D" id="3.30.160.60">
    <property type="entry name" value="Classic Zinc Finger"/>
    <property type="match status" value="1"/>
</dbReference>
<feature type="compositionally biased region" description="Basic and acidic residues" evidence="8">
    <location>
        <begin position="579"/>
        <end position="588"/>
    </location>
</feature>
<dbReference type="Gene3D" id="3.30.1490.490">
    <property type="match status" value="1"/>
</dbReference>
<name>E1ZC74_CHLVA</name>
<organism evidence="11">
    <name type="scientific">Chlorella variabilis</name>
    <name type="common">Green alga</name>
    <dbReference type="NCBI Taxonomy" id="554065"/>
    <lineage>
        <taxon>Eukaryota</taxon>
        <taxon>Viridiplantae</taxon>
        <taxon>Chlorophyta</taxon>
        <taxon>core chlorophytes</taxon>
        <taxon>Trebouxiophyceae</taxon>
        <taxon>Chlorellales</taxon>
        <taxon>Chlorellaceae</taxon>
        <taxon>Chlorella clade</taxon>
        <taxon>Chlorella</taxon>
    </lineage>
</organism>
<dbReference type="GO" id="GO:0000122">
    <property type="term" value="P:negative regulation of transcription by RNA polymerase II"/>
    <property type="evidence" value="ECO:0007669"/>
    <property type="project" value="TreeGrafter"/>
</dbReference>
<keyword evidence="4 7" id="KW-0863">Zinc-finger</keyword>
<evidence type="ECO:0000256" key="1">
    <source>
        <dbReference type="ARBA" id="ARBA00004123"/>
    </source>
</evidence>
<dbReference type="GO" id="GO:0008270">
    <property type="term" value="F:zinc ion binding"/>
    <property type="evidence" value="ECO:0007669"/>
    <property type="project" value="UniProtKB-KW"/>
</dbReference>
<evidence type="ECO:0000256" key="8">
    <source>
        <dbReference type="SAM" id="MobiDB-lite"/>
    </source>
</evidence>
<evidence type="ECO:0000313" key="10">
    <source>
        <dbReference type="EMBL" id="EFN56561.1"/>
    </source>
</evidence>
<dbReference type="InterPro" id="IPR014898">
    <property type="entry name" value="Znf_C2H2_LYAR"/>
</dbReference>
<feature type="region of interest" description="Disordered" evidence="8">
    <location>
        <begin position="462"/>
        <end position="481"/>
    </location>
</feature>
<feature type="compositionally biased region" description="Low complexity" evidence="8">
    <location>
        <begin position="904"/>
        <end position="920"/>
    </location>
</feature>
<feature type="compositionally biased region" description="Low complexity" evidence="8">
    <location>
        <begin position="28"/>
        <end position="49"/>
    </location>
</feature>
<evidence type="ECO:0000256" key="5">
    <source>
        <dbReference type="ARBA" id="ARBA00022833"/>
    </source>
</evidence>
<dbReference type="KEGG" id="cvr:CHLNCDRAFT_51536"/>
<feature type="region of interest" description="Disordered" evidence="8">
    <location>
        <begin position="640"/>
        <end position="672"/>
    </location>
</feature>
<evidence type="ECO:0000256" key="4">
    <source>
        <dbReference type="ARBA" id="ARBA00022771"/>
    </source>
</evidence>
<feature type="region of interest" description="Disordered" evidence="8">
    <location>
        <begin position="793"/>
        <end position="1027"/>
    </location>
</feature>
<dbReference type="GO" id="GO:0005730">
    <property type="term" value="C:nucleolus"/>
    <property type="evidence" value="ECO:0007669"/>
    <property type="project" value="TreeGrafter"/>
</dbReference>
<dbReference type="STRING" id="554065.E1ZC74"/>
<feature type="compositionally biased region" description="Low complexity" evidence="8">
    <location>
        <begin position="868"/>
        <end position="888"/>
    </location>
</feature>
<dbReference type="Proteomes" id="UP000008141">
    <property type="component" value="Unassembled WGS sequence"/>
</dbReference>
<evidence type="ECO:0000256" key="3">
    <source>
        <dbReference type="ARBA" id="ARBA00022737"/>
    </source>
</evidence>
<evidence type="ECO:0000313" key="11">
    <source>
        <dbReference type="Proteomes" id="UP000008141"/>
    </source>
</evidence>
<feature type="region of interest" description="Disordered" evidence="8">
    <location>
        <begin position="298"/>
        <end position="321"/>
    </location>
</feature>
<dbReference type="eggNOG" id="KOG2186">
    <property type="taxonomic scope" value="Eukaryota"/>
</dbReference>
<evidence type="ECO:0000256" key="7">
    <source>
        <dbReference type="PROSITE-ProRule" id="PRU01145"/>
    </source>
</evidence>
<dbReference type="InterPro" id="IPR013087">
    <property type="entry name" value="Znf_C2H2_type"/>
</dbReference>
<feature type="compositionally biased region" description="Low complexity" evidence="8">
    <location>
        <begin position="965"/>
        <end position="983"/>
    </location>
</feature>
<evidence type="ECO:0000256" key="2">
    <source>
        <dbReference type="ARBA" id="ARBA00022723"/>
    </source>
</evidence>
<feature type="compositionally biased region" description="Basic residues" evidence="8">
    <location>
        <begin position="923"/>
        <end position="932"/>
    </location>
</feature>
<dbReference type="FunFam" id="3.30.1490.490:FF:000001">
    <property type="entry name" value="cell growth-regulating nucleolar protein-like"/>
    <property type="match status" value="1"/>
</dbReference>
<dbReference type="InParanoid" id="E1ZC74"/>
<dbReference type="GO" id="GO:0003677">
    <property type="term" value="F:DNA binding"/>
    <property type="evidence" value="ECO:0007669"/>
    <property type="project" value="InterPro"/>
</dbReference>
<feature type="region of interest" description="Disordered" evidence="8">
    <location>
        <begin position="565"/>
        <end position="588"/>
    </location>
</feature>
<keyword evidence="6" id="KW-0539">Nucleus</keyword>
<dbReference type="PROSITE" id="PS00028">
    <property type="entry name" value="ZINC_FINGER_C2H2_1"/>
    <property type="match status" value="1"/>
</dbReference>
<evidence type="ECO:0000256" key="6">
    <source>
        <dbReference type="ARBA" id="ARBA00023242"/>
    </source>
</evidence>
<dbReference type="InterPro" id="IPR036236">
    <property type="entry name" value="Znf_C2H2_sf"/>
</dbReference>
<dbReference type="OrthoDB" id="21474at2759"/>
<dbReference type="OMA" id="HANGSEG"/>